<comment type="subunit">
    <text evidence="3">Toroid-shaped homodecamer, composed of two pentamers of five dimers.</text>
</comment>
<dbReference type="STRING" id="36844.SAMN04488501_11091"/>
<dbReference type="NCBIfam" id="NF006826">
    <property type="entry name" value="PRK09347.1-3"/>
    <property type="match status" value="1"/>
</dbReference>
<keyword evidence="4 10" id="KW-0554">One-carbon metabolism</keyword>
<keyword evidence="5 10" id="KW-0479">Metal-binding</keyword>
<evidence type="ECO:0000256" key="7">
    <source>
        <dbReference type="ARBA" id="ARBA00022801"/>
    </source>
</evidence>
<dbReference type="InterPro" id="IPR043133">
    <property type="entry name" value="GTP-CH-I_C/QueF"/>
</dbReference>
<evidence type="ECO:0000256" key="2">
    <source>
        <dbReference type="ARBA" id="ARBA00005080"/>
    </source>
</evidence>
<evidence type="ECO:0000313" key="12">
    <source>
        <dbReference type="EMBL" id="KOA18670.1"/>
    </source>
</evidence>
<organism evidence="12 13">
    <name type="scientific">Clostridium homopropionicum DSM 5847</name>
    <dbReference type="NCBI Taxonomy" id="1121318"/>
    <lineage>
        <taxon>Bacteria</taxon>
        <taxon>Bacillati</taxon>
        <taxon>Bacillota</taxon>
        <taxon>Clostridia</taxon>
        <taxon>Eubacteriales</taxon>
        <taxon>Clostridiaceae</taxon>
        <taxon>Clostridium</taxon>
    </lineage>
</organism>
<protein>
    <recommendedName>
        <fullName evidence="10">GTP cyclohydrolase 1</fullName>
        <ecNumber evidence="10">3.5.4.16</ecNumber>
    </recommendedName>
    <alternativeName>
        <fullName evidence="10">GTP cyclohydrolase I</fullName>
        <shortName evidence="10">GTP-CH-I</shortName>
    </alternativeName>
</protein>
<evidence type="ECO:0000256" key="10">
    <source>
        <dbReference type="HAMAP-Rule" id="MF_00223"/>
    </source>
</evidence>
<sequence length="195" mass="22135">MAIDIKSIEEHIRGILIALGDDPDREGLKDTPNRVAKMYEEVFKGMCYTNDEIAEMFNKTFEEDLLLDENPQDMVLIKDIEIFSYCEHHLALMYNMKAAVAYIPNKKIIGLSKIARIADMVGRRLQLQERIGADIAEIMQKITDSEDVAVIIEGEHGCMTTRGIQKPGTKTISTTFKGKFITDSMLNNKLLTLYK</sequence>
<dbReference type="Gene3D" id="3.30.1130.10">
    <property type="match status" value="1"/>
</dbReference>
<comment type="catalytic activity">
    <reaction evidence="1 10">
        <text>GTP + H2O = 7,8-dihydroneopterin 3'-triphosphate + formate + H(+)</text>
        <dbReference type="Rhea" id="RHEA:17473"/>
        <dbReference type="ChEBI" id="CHEBI:15377"/>
        <dbReference type="ChEBI" id="CHEBI:15378"/>
        <dbReference type="ChEBI" id="CHEBI:15740"/>
        <dbReference type="ChEBI" id="CHEBI:37565"/>
        <dbReference type="ChEBI" id="CHEBI:58462"/>
        <dbReference type="EC" id="3.5.4.16"/>
    </reaction>
</comment>
<dbReference type="GO" id="GO:0006730">
    <property type="term" value="P:one-carbon metabolic process"/>
    <property type="evidence" value="ECO:0007669"/>
    <property type="project" value="UniProtKB-UniRule"/>
</dbReference>
<keyword evidence="9 10" id="KW-0342">GTP-binding</keyword>
<dbReference type="GO" id="GO:0003934">
    <property type="term" value="F:GTP cyclohydrolase I activity"/>
    <property type="evidence" value="ECO:0007669"/>
    <property type="project" value="UniProtKB-UniRule"/>
</dbReference>
<dbReference type="FunFam" id="1.10.286.10:FF:000007">
    <property type="entry name" value="GTP cyclohydrolase 1"/>
    <property type="match status" value="1"/>
</dbReference>
<dbReference type="AlphaFoldDB" id="A0A0L6Z6T8"/>
<dbReference type="FunFam" id="3.30.1130.10:FF:000001">
    <property type="entry name" value="GTP cyclohydrolase 1"/>
    <property type="match status" value="1"/>
</dbReference>
<dbReference type="InterPro" id="IPR020602">
    <property type="entry name" value="GTP_CycHdrlase_I_dom"/>
</dbReference>
<dbReference type="InterPro" id="IPR018234">
    <property type="entry name" value="GTP_CycHdrlase_I_CS"/>
</dbReference>
<evidence type="ECO:0000256" key="8">
    <source>
        <dbReference type="ARBA" id="ARBA00022833"/>
    </source>
</evidence>
<dbReference type="GO" id="GO:0008270">
    <property type="term" value="F:zinc ion binding"/>
    <property type="evidence" value="ECO:0007669"/>
    <property type="project" value="UniProtKB-UniRule"/>
</dbReference>
<dbReference type="PANTHER" id="PTHR11109">
    <property type="entry name" value="GTP CYCLOHYDROLASE I"/>
    <property type="match status" value="1"/>
</dbReference>
<evidence type="ECO:0000256" key="3">
    <source>
        <dbReference type="ARBA" id="ARBA00011857"/>
    </source>
</evidence>
<evidence type="ECO:0000256" key="9">
    <source>
        <dbReference type="ARBA" id="ARBA00023134"/>
    </source>
</evidence>
<gene>
    <name evidence="12" type="primary">folE_2</name>
    <name evidence="10" type="synonym">folE</name>
    <name evidence="12" type="ORF">CLHOM_29540</name>
</gene>
<dbReference type="SUPFAM" id="SSF55620">
    <property type="entry name" value="Tetrahydrobiopterin biosynthesis enzymes-like"/>
    <property type="match status" value="1"/>
</dbReference>
<keyword evidence="13" id="KW-1185">Reference proteome</keyword>
<dbReference type="GO" id="GO:0006729">
    <property type="term" value="P:tetrahydrobiopterin biosynthetic process"/>
    <property type="evidence" value="ECO:0007669"/>
    <property type="project" value="TreeGrafter"/>
</dbReference>
<feature type="binding site" evidence="10">
    <location>
        <position position="158"/>
    </location>
    <ligand>
        <name>Zn(2+)</name>
        <dbReference type="ChEBI" id="CHEBI:29105"/>
    </ligand>
</feature>
<dbReference type="UniPathway" id="UPA00848">
    <property type="reaction ID" value="UER00151"/>
</dbReference>
<reference evidence="13" key="1">
    <citation type="submission" date="2015-08" db="EMBL/GenBank/DDBJ databases">
        <title>Genome sequence of the strict anaerobe Clostridium homopropionicum LuHBu1 (DSM 5847T).</title>
        <authorList>
            <person name="Poehlein A."/>
            <person name="Beck M."/>
            <person name="Schiel-Bengelsdorf B."/>
            <person name="Bengelsdorf F.R."/>
            <person name="Daniel R."/>
            <person name="Duerre P."/>
        </authorList>
    </citation>
    <scope>NUCLEOTIDE SEQUENCE [LARGE SCALE GENOMIC DNA]</scope>
    <source>
        <strain evidence="13">DSM 5847</strain>
    </source>
</reference>
<keyword evidence="6 10" id="KW-0547">Nucleotide-binding</keyword>
<dbReference type="EC" id="3.5.4.16" evidence="10"/>
<feature type="binding site" evidence="10">
    <location>
        <position position="86"/>
    </location>
    <ligand>
        <name>Zn(2+)</name>
        <dbReference type="ChEBI" id="CHEBI:29105"/>
    </ligand>
</feature>
<dbReference type="PROSITE" id="PS00859">
    <property type="entry name" value="GTP_CYCLOHYDROL_1_1"/>
    <property type="match status" value="1"/>
</dbReference>
<dbReference type="GO" id="GO:0005737">
    <property type="term" value="C:cytoplasm"/>
    <property type="evidence" value="ECO:0007669"/>
    <property type="project" value="TreeGrafter"/>
</dbReference>
<comment type="caution">
    <text evidence="12">The sequence shown here is derived from an EMBL/GenBank/DDBJ whole genome shotgun (WGS) entry which is preliminary data.</text>
</comment>
<comment type="similarity">
    <text evidence="10">Belongs to the GTP cyclohydrolase I family.</text>
</comment>
<accession>A0A0L6Z6T8</accession>
<dbReference type="GO" id="GO:0046654">
    <property type="term" value="P:tetrahydrofolate biosynthetic process"/>
    <property type="evidence" value="ECO:0007669"/>
    <property type="project" value="UniProtKB-UniRule"/>
</dbReference>
<dbReference type="NCBIfam" id="NF006825">
    <property type="entry name" value="PRK09347.1-2"/>
    <property type="match status" value="1"/>
</dbReference>
<dbReference type="RefSeq" id="WP_052222419.1">
    <property type="nucleotide sequence ID" value="NZ_LHUR01000036.1"/>
</dbReference>
<name>A0A0L6Z6T8_9CLOT</name>
<dbReference type="HAMAP" id="MF_00223">
    <property type="entry name" value="FolE"/>
    <property type="match status" value="1"/>
</dbReference>
<dbReference type="Pfam" id="PF01227">
    <property type="entry name" value="GTP_cyclohydroI"/>
    <property type="match status" value="1"/>
</dbReference>
<evidence type="ECO:0000259" key="11">
    <source>
        <dbReference type="Pfam" id="PF01227"/>
    </source>
</evidence>
<proteinExistence type="inferred from homology"/>
<feature type="binding site" evidence="10">
    <location>
        <position position="89"/>
    </location>
    <ligand>
        <name>Zn(2+)</name>
        <dbReference type="ChEBI" id="CHEBI:29105"/>
    </ligand>
</feature>
<evidence type="ECO:0000256" key="6">
    <source>
        <dbReference type="ARBA" id="ARBA00022741"/>
    </source>
</evidence>
<dbReference type="NCBIfam" id="TIGR00063">
    <property type="entry name" value="folE"/>
    <property type="match status" value="1"/>
</dbReference>
<comment type="subunit">
    <text evidence="10">Homopolymer.</text>
</comment>
<feature type="domain" description="GTP cyclohydrolase I" evidence="11">
    <location>
        <begin position="8"/>
        <end position="193"/>
    </location>
</feature>
<comment type="pathway">
    <text evidence="2 10">Cofactor biosynthesis; 7,8-dihydroneopterin triphosphate biosynthesis; 7,8-dihydroneopterin triphosphate from GTP: step 1/1.</text>
</comment>
<keyword evidence="7 10" id="KW-0378">Hydrolase</keyword>
<dbReference type="EMBL" id="LHUR01000036">
    <property type="protein sequence ID" value="KOA18670.1"/>
    <property type="molecule type" value="Genomic_DNA"/>
</dbReference>
<evidence type="ECO:0000313" key="13">
    <source>
        <dbReference type="Proteomes" id="UP000037043"/>
    </source>
</evidence>
<evidence type="ECO:0000256" key="4">
    <source>
        <dbReference type="ARBA" id="ARBA00022563"/>
    </source>
</evidence>
<dbReference type="PATRIC" id="fig|1121318.3.peg.2965"/>
<dbReference type="Gene3D" id="1.10.286.10">
    <property type="match status" value="1"/>
</dbReference>
<dbReference type="InterPro" id="IPR001474">
    <property type="entry name" value="GTP_CycHdrlase_I"/>
</dbReference>
<evidence type="ECO:0000256" key="1">
    <source>
        <dbReference type="ARBA" id="ARBA00001052"/>
    </source>
</evidence>
<dbReference type="Proteomes" id="UP000037043">
    <property type="component" value="Unassembled WGS sequence"/>
</dbReference>
<dbReference type="InterPro" id="IPR043134">
    <property type="entry name" value="GTP-CH-I_N"/>
</dbReference>
<keyword evidence="8 10" id="KW-0862">Zinc</keyword>
<dbReference type="GO" id="GO:0005525">
    <property type="term" value="F:GTP binding"/>
    <property type="evidence" value="ECO:0007669"/>
    <property type="project" value="UniProtKB-KW"/>
</dbReference>
<evidence type="ECO:0000256" key="5">
    <source>
        <dbReference type="ARBA" id="ARBA00022723"/>
    </source>
</evidence>
<dbReference type="PANTHER" id="PTHR11109:SF7">
    <property type="entry name" value="GTP CYCLOHYDROLASE 1"/>
    <property type="match status" value="1"/>
</dbReference>